<proteinExistence type="predicted"/>
<feature type="domain" description="Thiolase C-terminal" evidence="10">
    <location>
        <begin position="262"/>
        <end position="383"/>
    </location>
</feature>
<evidence type="ECO:0000256" key="8">
    <source>
        <dbReference type="ARBA" id="ARBA00032316"/>
    </source>
</evidence>
<evidence type="ECO:0000256" key="1">
    <source>
        <dbReference type="ARBA" id="ARBA00004275"/>
    </source>
</evidence>
<gene>
    <name evidence="11" type="ORF">SAMN05444171_2162</name>
</gene>
<dbReference type="EC" id="2.3.1.176" evidence="2"/>
<dbReference type="Pfam" id="PF00108">
    <property type="entry name" value="Thiolase_N"/>
    <property type="match status" value="1"/>
</dbReference>
<dbReference type="Proteomes" id="UP000183208">
    <property type="component" value="Unassembled WGS sequence"/>
</dbReference>
<keyword evidence="5" id="KW-0445">Lipid transport</keyword>
<dbReference type="OrthoDB" id="9790314at2"/>
<dbReference type="InterPro" id="IPR020616">
    <property type="entry name" value="Thiolase_N"/>
</dbReference>
<dbReference type="AlphaFoldDB" id="A0A1M6W198"/>
<dbReference type="PANTHER" id="PTHR42870:SF1">
    <property type="entry name" value="NON-SPECIFIC LIPID-TRANSFER PROTEIN-LIKE 2"/>
    <property type="match status" value="1"/>
</dbReference>
<evidence type="ECO:0000256" key="5">
    <source>
        <dbReference type="ARBA" id="ARBA00023055"/>
    </source>
</evidence>
<feature type="domain" description="Thiolase N-terminal" evidence="9">
    <location>
        <begin position="5"/>
        <end position="187"/>
    </location>
</feature>
<evidence type="ECO:0000259" key="9">
    <source>
        <dbReference type="Pfam" id="PF00108"/>
    </source>
</evidence>
<dbReference type="EMBL" id="FNTI01000001">
    <property type="protein sequence ID" value="SEC74494.1"/>
    <property type="molecule type" value="Genomic_DNA"/>
</dbReference>
<keyword evidence="4 11" id="KW-0808">Transferase</keyword>
<organism evidence="11 12">
    <name type="scientific">Bradyrhizobium lablabi</name>
    <dbReference type="NCBI Taxonomy" id="722472"/>
    <lineage>
        <taxon>Bacteria</taxon>
        <taxon>Pseudomonadati</taxon>
        <taxon>Pseudomonadota</taxon>
        <taxon>Alphaproteobacteria</taxon>
        <taxon>Hyphomicrobiales</taxon>
        <taxon>Nitrobacteraceae</taxon>
        <taxon>Bradyrhizobium</taxon>
    </lineage>
</organism>
<evidence type="ECO:0000313" key="12">
    <source>
        <dbReference type="Proteomes" id="UP000183208"/>
    </source>
</evidence>
<keyword evidence="6" id="KW-0446">Lipid-binding</keyword>
<dbReference type="PROSITE" id="PS00098">
    <property type="entry name" value="THIOLASE_1"/>
    <property type="match status" value="1"/>
</dbReference>
<reference evidence="11 12" key="1">
    <citation type="submission" date="2016-10" db="EMBL/GenBank/DDBJ databases">
        <authorList>
            <person name="de Groot N.N."/>
        </authorList>
    </citation>
    <scope>NUCLEOTIDE SEQUENCE [LARGE SCALE GENOMIC DNA]</scope>
    <source>
        <strain evidence="11 12">GAS522</strain>
    </source>
</reference>
<dbReference type="GO" id="GO:0006869">
    <property type="term" value="P:lipid transport"/>
    <property type="evidence" value="ECO:0007669"/>
    <property type="project" value="UniProtKB-KW"/>
</dbReference>
<dbReference type="PANTHER" id="PTHR42870">
    <property type="entry name" value="ACETYL-COA C-ACETYLTRANSFERASE"/>
    <property type="match status" value="1"/>
</dbReference>
<evidence type="ECO:0000256" key="4">
    <source>
        <dbReference type="ARBA" id="ARBA00022679"/>
    </source>
</evidence>
<dbReference type="InterPro" id="IPR055140">
    <property type="entry name" value="Thiolase_C_2"/>
</dbReference>
<evidence type="ECO:0000313" key="11">
    <source>
        <dbReference type="EMBL" id="SEC74494.1"/>
    </source>
</evidence>
<name>A0A1M6W198_9BRAD</name>
<sequence>MSMDVRVVGVGMIPFAKPGASESYVEMGAKAVAAALADAGLSYTAIQQAYAGYVYGDSTCGQAVLYRAGLTGIPIFNVNNNCSTGSSALFLARQAVASGQVECALAVGFEEMRPGALGSNFPDRVGPMARHAGLMGELQTHDPKAPRAAQFFGGAGAEYAEKYGTGPEVFAKIAAKARVHAANNPFAIFRNLLSVEEILASPRQYGPMTRYQCCPPTCGAAAAIVCSPAFAARHGLDGSVAIKAQAMTSDTASTFEERSMIKLIGYDMARDAASAVYQSAGVGPEDIQVVELHDCFTANELLTYEALGLTPEGTAEQFITDGANTYGGKVVTNPSGGLLSKGHPLGATGLAQCTELVWQLRGTAGSRQVPDVTHALQHNLGLGGACVVTLYGRA</sequence>
<dbReference type="InterPro" id="IPR020615">
    <property type="entry name" value="Thiolase_acyl_enz_int_AS"/>
</dbReference>
<evidence type="ECO:0000256" key="2">
    <source>
        <dbReference type="ARBA" id="ARBA00012352"/>
    </source>
</evidence>
<evidence type="ECO:0000256" key="3">
    <source>
        <dbReference type="ARBA" id="ARBA00022448"/>
    </source>
</evidence>
<dbReference type="PIRSF" id="PIRSF000429">
    <property type="entry name" value="Ac-CoA_Ac_transf"/>
    <property type="match status" value="1"/>
</dbReference>
<dbReference type="Pfam" id="PF22691">
    <property type="entry name" value="Thiolase_C_1"/>
    <property type="match status" value="1"/>
</dbReference>
<keyword evidence="7" id="KW-0576">Peroxisome</keyword>
<evidence type="ECO:0000256" key="7">
    <source>
        <dbReference type="ARBA" id="ARBA00023140"/>
    </source>
</evidence>
<dbReference type="PROSITE" id="PS00737">
    <property type="entry name" value="THIOLASE_2"/>
    <property type="match status" value="1"/>
</dbReference>
<dbReference type="GO" id="GO:0003988">
    <property type="term" value="F:acetyl-CoA C-acyltransferase activity"/>
    <property type="evidence" value="ECO:0007669"/>
    <property type="project" value="UniProtKB-ARBA"/>
</dbReference>
<accession>A0A1M6W198</accession>
<dbReference type="InterPro" id="IPR020613">
    <property type="entry name" value="Thiolase_CS"/>
</dbReference>
<dbReference type="CDD" id="cd00829">
    <property type="entry name" value="SCP-x_thiolase"/>
    <property type="match status" value="1"/>
</dbReference>
<evidence type="ECO:0000256" key="6">
    <source>
        <dbReference type="ARBA" id="ARBA00023121"/>
    </source>
</evidence>
<evidence type="ECO:0000259" key="10">
    <source>
        <dbReference type="Pfam" id="PF22691"/>
    </source>
</evidence>
<dbReference type="RefSeq" id="WP_074818651.1">
    <property type="nucleotide sequence ID" value="NZ_FNTI01000001.1"/>
</dbReference>
<dbReference type="GO" id="GO:0008289">
    <property type="term" value="F:lipid binding"/>
    <property type="evidence" value="ECO:0007669"/>
    <property type="project" value="UniProtKB-KW"/>
</dbReference>
<keyword evidence="3" id="KW-0813">Transport</keyword>
<dbReference type="InterPro" id="IPR002155">
    <property type="entry name" value="Thiolase"/>
</dbReference>
<comment type="subcellular location">
    <subcellularLocation>
        <location evidence="1">Peroxisome</location>
    </subcellularLocation>
</comment>
<dbReference type="InterPro" id="IPR016039">
    <property type="entry name" value="Thiolase-like"/>
</dbReference>
<protein>
    <recommendedName>
        <fullName evidence="2">propanoyl-CoA C-acyltransferase</fullName>
        <ecNumber evidence="2">2.3.1.176</ecNumber>
    </recommendedName>
    <alternativeName>
        <fullName evidence="8">Propanoyl-CoA C-acyltransferase</fullName>
    </alternativeName>
</protein>
<dbReference type="NCBIfam" id="NF006102">
    <property type="entry name" value="PRK08256.1"/>
    <property type="match status" value="1"/>
</dbReference>
<dbReference type="Gene3D" id="3.40.47.10">
    <property type="match status" value="1"/>
</dbReference>
<dbReference type="SUPFAM" id="SSF53901">
    <property type="entry name" value="Thiolase-like"/>
    <property type="match status" value="2"/>
</dbReference>